<dbReference type="InterPro" id="IPR051425">
    <property type="entry name" value="Formin_Homology"/>
</dbReference>
<organism evidence="4 5">
    <name type="scientific">Diacronema lutheri</name>
    <name type="common">Unicellular marine alga</name>
    <name type="synonym">Monochrysis lutheri</name>
    <dbReference type="NCBI Taxonomy" id="2081491"/>
    <lineage>
        <taxon>Eukaryota</taxon>
        <taxon>Haptista</taxon>
        <taxon>Haptophyta</taxon>
        <taxon>Pavlovophyceae</taxon>
        <taxon>Pavlovales</taxon>
        <taxon>Pavlovaceae</taxon>
        <taxon>Diacronema</taxon>
    </lineage>
</organism>
<reference evidence="4" key="1">
    <citation type="submission" date="2021-05" db="EMBL/GenBank/DDBJ databases">
        <title>The genome of the haptophyte Pavlova lutheri (Diacronema luteri, Pavlovales) - a model for lipid biosynthesis in eukaryotic algae.</title>
        <authorList>
            <person name="Hulatt C.J."/>
            <person name="Posewitz M.C."/>
        </authorList>
    </citation>
    <scope>NUCLEOTIDE SEQUENCE</scope>
    <source>
        <strain evidence="4">NIVA-4/92</strain>
    </source>
</reference>
<comment type="caution">
    <text evidence="4">The sequence shown here is derived from an EMBL/GenBank/DDBJ whole genome shotgun (WGS) entry which is preliminary data.</text>
</comment>
<dbReference type="Proteomes" id="UP000751190">
    <property type="component" value="Unassembled WGS sequence"/>
</dbReference>
<accession>A0A8J5XIF6</accession>
<dbReference type="PANTHER" id="PTHR45725">
    <property type="entry name" value="FORMIN HOMOLOGY 2 FAMILY MEMBER"/>
    <property type="match status" value="1"/>
</dbReference>
<feature type="region of interest" description="Disordered" evidence="1">
    <location>
        <begin position="1231"/>
        <end position="1263"/>
    </location>
</feature>
<name>A0A8J5XIF6_DIALT</name>
<feature type="region of interest" description="Disordered" evidence="1">
    <location>
        <begin position="653"/>
        <end position="740"/>
    </location>
</feature>
<feature type="compositionally biased region" description="Basic and acidic residues" evidence="1">
    <location>
        <begin position="1240"/>
        <end position="1263"/>
    </location>
</feature>
<feature type="compositionally biased region" description="Pro residues" evidence="1">
    <location>
        <begin position="708"/>
        <end position="719"/>
    </location>
</feature>
<feature type="transmembrane region" description="Helical" evidence="2">
    <location>
        <begin position="481"/>
        <end position="502"/>
    </location>
</feature>
<evidence type="ECO:0000256" key="2">
    <source>
        <dbReference type="SAM" id="Phobius"/>
    </source>
</evidence>
<feature type="chain" id="PRO_5035238251" description="Receptor for retinol uptake STRA6" evidence="3">
    <location>
        <begin position="22"/>
        <end position="1263"/>
    </location>
</feature>
<proteinExistence type="predicted"/>
<dbReference type="AlphaFoldDB" id="A0A8J5XIF6"/>
<sequence>MWPRPATLALVLACAAARTGAAPPSPPPPRPAVFVDFAAARAYASRPAGGALTVNSTVTDLPAYKTARFDVLVEVRPTTIVTITPQLLPEDLAEPALAITNWVLAWPSVVAPMRAALDALFEESYGGWAYGDDLQMADGYHFFVALGEVIAQNASARDAVRILNHTNATNLTEADTPPGGQNLSVFVFSLERSFGIETFVLAADAARRQRRLATEGAARVPRALQEEPEPVENVAQEEEEEVAEVEVVAAPSEPVRLQLREAFIDGAWPPEGGTSLGAVLSAVSAGVAATAVAIGAVAAGSGGGAAPAAGVAGGAGGAGGGSLLAAALLLAQLQFMHTLSFAPVLLPPGYKVFLHAFRWANLFWLGGPRSALGCQATPPSGPERARFAGVWAVLDDAGSSPQSYWSQHTATLLLALGLSAAVSLAVHAYWARRLKQPLPPFLQPPRLQLLVGFTAFHGTVLSQCVLWVTAHAGDGCGAGGYLAGASLIFLLGPCALVAWLAWALHAIVARGGAVGWREHDMRALARLSLEWRRARERRLGGKGVAGAPAGAPASAAAAGAGAPPAGARGDAAAAPAAAERSSGGRAARLLASLSAWLERVLASWEVVTSAGEWQPAGEAAAHDLAAGRNDDERAQPPASALARVLHRATTTLGAAAGAARRRSGARSGEMRADTDVAACESPPDVATSADRPEAAAGAESATVTAPSAGPPPPSPPPEPATGARAPSPTRADDGAACGMRAPVEPAGAACGAGGERRASRARALAERARAIGRAASHRLSGAAGGAPAAARDEANDARRGVELIGRLGLIFEARRGPATLHLPLEMARVALRCVLLVCVPATLSGLSGGLVIVLELADAAVVVVWRPFVERQQNATRTALALARALHVTVLFCGGWSGAPPAGIAAALVVLQLLTLLLALGAAASAAAHDLAQLRADSVALIRRAAEAVDAPGAAAGGGVAGALPRPLFAKLLARAVGVLASTMPKSERALRARALDAYAAEFARTERGSDAGGDGGARDDAPRELVLEEGGGGGARAHAPPLTHPREARRALERQARARALARALLEAAGRPTDGTTPDADAQLFGGDALARARAHERACAALQATVREVCATEWQLPLQGALADGGAPPTSAASAELLAGALRALLDEEGAGAVRLAAELGGLGERATESFVAAAAPALRAVFEPRLVRNGARMLNAIVPPEHAIPAPPDDSATAGGALQRLRARLRATVSPHAAAGDCERATAAEERRRTGDVEAARVKG</sequence>
<keyword evidence="2" id="KW-1133">Transmembrane helix</keyword>
<evidence type="ECO:0000256" key="3">
    <source>
        <dbReference type="SAM" id="SignalP"/>
    </source>
</evidence>
<keyword evidence="2" id="KW-0812">Transmembrane</keyword>
<evidence type="ECO:0000313" key="4">
    <source>
        <dbReference type="EMBL" id="KAG8459445.1"/>
    </source>
</evidence>
<dbReference type="EMBL" id="JAGTXO010000041">
    <property type="protein sequence ID" value="KAG8459445.1"/>
    <property type="molecule type" value="Genomic_DNA"/>
</dbReference>
<feature type="transmembrane region" description="Helical" evidence="2">
    <location>
        <begin position="410"/>
        <end position="430"/>
    </location>
</feature>
<dbReference type="PANTHER" id="PTHR45725:SF18">
    <property type="entry name" value="ORC1-LIKE AAA ATPASE DOMAIN-CONTAINING PROTEIN"/>
    <property type="match status" value="1"/>
</dbReference>
<feature type="signal peptide" evidence="3">
    <location>
        <begin position="1"/>
        <end position="21"/>
    </location>
</feature>
<evidence type="ECO:0000256" key="1">
    <source>
        <dbReference type="SAM" id="MobiDB-lite"/>
    </source>
</evidence>
<feature type="transmembrane region" description="Helical" evidence="2">
    <location>
        <begin position="450"/>
        <end position="469"/>
    </location>
</feature>
<gene>
    <name evidence="4" type="ORF">KFE25_013081</name>
</gene>
<keyword evidence="3" id="KW-0732">Signal</keyword>
<keyword evidence="2" id="KW-0472">Membrane</keyword>
<feature type="compositionally biased region" description="Low complexity" evidence="1">
    <location>
        <begin position="694"/>
        <end position="707"/>
    </location>
</feature>
<protein>
    <recommendedName>
        <fullName evidence="6">Receptor for retinol uptake STRA6</fullName>
    </recommendedName>
</protein>
<evidence type="ECO:0000313" key="5">
    <source>
        <dbReference type="Proteomes" id="UP000751190"/>
    </source>
</evidence>
<evidence type="ECO:0008006" key="6">
    <source>
        <dbReference type="Google" id="ProtNLM"/>
    </source>
</evidence>
<keyword evidence="5" id="KW-1185">Reference proteome</keyword>